<accession>A0A7X5KL44</accession>
<keyword evidence="2" id="KW-0689">Ribosomal protein</keyword>
<comment type="caution">
    <text evidence="2">The sequence shown here is derived from an EMBL/GenBank/DDBJ whole genome shotgun (WGS) entry which is preliminary data.</text>
</comment>
<dbReference type="EMBL" id="JAAEEH010000001">
    <property type="protein sequence ID" value="NDL66319.1"/>
    <property type="molecule type" value="Genomic_DNA"/>
</dbReference>
<protein>
    <submittedName>
        <fullName evidence="2">50S ribosomal protein L7ae</fullName>
    </submittedName>
</protein>
<dbReference type="Gene3D" id="3.30.1330.30">
    <property type="match status" value="1"/>
</dbReference>
<gene>
    <name evidence="2" type="ORF">GXN74_00975</name>
</gene>
<dbReference type="Proteomes" id="UP000461585">
    <property type="component" value="Unassembled WGS sequence"/>
</dbReference>
<organism evidence="2 3">
    <name type="scientific">Anaerotalea alkaliphila</name>
    <dbReference type="NCBI Taxonomy" id="2662126"/>
    <lineage>
        <taxon>Bacteria</taxon>
        <taxon>Bacillati</taxon>
        <taxon>Bacillota</taxon>
        <taxon>Clostridia</taxon>
        <taxon>Eubacteriales</taxon>
        <taxon>Anaerotalea</taxon>
    </lineage>
</organism>
<reference evidence="2 3" key="1">
    <citation type="submission" date="2020-01" db="EMBL/GenBank/DDBJ databases">
        <title>Anaeroalcalibacter tamaniensis gen. nov., sp. nov., moderately halophilic strictly anaerobic fermenter bacterium from mud volcano of Taman peninsula.</title>
        <authorList>
            <person name="Frolova A."/>
            <person name="Merkel A.Y."/>
            <person name="Slobodkin A.I."/>
        </authorList>
    </citation>
    <scope>NUCLEOTIDE SEQUENCE [LARGE SCALE GENOMIC DNA]</scope>
    <source>
        <strain evidence="2 3">F-3ap</strain>
    </source>
</reference>
<sequence>MLGLCMKAGKLVSGEFSAMDAIKSRKAFLTVMASDASENTKKRFRDKCAYRGIPIVEYGDKEALGRAVGKEGRAVLAILEEGFATNILHIMEVNGCQK</sequence>
<evidence type="ECO:0000313" key="2">
    <source>
        <dbReference type="EMBL" id="NDL66319.1"/>
    </source>
</evidence>
<feature type="domain" description="Ribosomal protein eL8/eL30/eS12/Gadd45" evidence="1">
    <location>
        <begin position="4"/>
        <end position="85"/>
    </location>
</feature>
<dbReference type="Pfam" id="PF01248">
    <property type="entry name" value="Ribosomal_L7Ae"/>
    <property type="match status" value="1"/>
</dbReference>
<dbReference type="InterPro" id="IPR029064">
    <property type="entry name" value="Ribosomal_eL30-like_sf"/>
</dbReference>
<dbReference type="GO" id="GO:0005840">
    <property type="term" value="C:ribosome"/>
    <property type="evidence" value="ECO:0007669"/>
    <property type="project" value="UniProtKB-KW"/>
</dbReference>
<proteinExistence type="predicted"/>
<dbReference type="InterPro" id="IPR004038">
    <property type="entry name" value="Ribosomal_eL8/eL30/eS12/Gad45"/>
</dbReference>
<evidence type="ECO:0000313" key="3">
    <source>
        <dbReference type="Proteomes" id="UP000461585"/>
    </source>
</evidence>
<keyword evidence="3" id="KW-1185">Reference proteome</keyword>
<keyword evidence="2" id="KW-0687">Ribonucleoprotein</keyword>
<evidence type="ECO:0000259" key="1">
    <source>
        <dbReference type="Pfam" id="PF01248"/>
    </source>
</evidence>
<dbReference type="SUPFAM" id="SSF55315">
    <property type="entry name" value="L30e-like"/>
    <property type="match status" value="1"/>
</dbReference>
<name>A0A7X5KL44_9FIRM</name>
<dbReference type="AlphaFoldDB" id="A0A7X5KL44"/>